<comment type="caution">
    <text evidence="3">The sequence shown here is derived from an EMBL/GenBank/DDBJ whole genome shotgun (WGS) entry which is preliminary data.</text>
</comment>
<keyword evidence="4" id="KW-1185">Reference proteome</keyword>
<feature type="domain" description="Glycosyl transferase family 1" evidence="1">
    <location>
        <begin position="197"/>
        <end position="358"/>
    </location>
</feature>
<dbReference type="RefSeq" id="WP_158635621.1">
    <property type="nucleotide sequence ID" value="NZ_BMLP01000007.1"/>
</dbReference>
<dbReference type="AlphaFoldDB" id="A0A918DEP5"/>
<protein>
    <submittedName>
        <fullName evidence="3">Uncharacterized protein</fullName>
    </submittedName>
</protein>
<dbReference type="CDD" id="cd03801">
    <property type="entry name" value="GT4_PimA-like"/>
    <property type="match status" value="1"/>
</dbReference>
<dbReference type="InterPro" id="IPR028098">
    <property type="entry name" value="Glyco_trans_4-like_N"/>
</dbReference>
<dbReference type="PANTHER" id="PTHR12526">
    <property type="entry name" value="GLYCOSYLTRANSFERASE"/>
    <property type="match status" value="1"/>
</dbReference>
<evidence type="ECO:0000313" key="4">
    <source>
        <dbReference type="Proteomes" id="UP000598196"/>
    </source>
</evidence>
<dbReference type="Pfam" id="PF13439">
    <property type="entry name" value="Glyco_transf_4"/>
    <property type="match status" value="1"/>
</dbReference>
<dbReference type="SUPFAM" id="SSF53756">
    <property type="entry name" value="UDP-Glycosyltransferase/glycogen phosphorylase"/>
    <property type="match status" value="1"/>
</dbReference>
<gene>
    <name evidence="3" type="ORF">GCM10010991_29720</name>
</gene>
<dbReference type="Proteomes" id="UP000598196">
    <property type="component" value="Unassembled WGS sequence"/>
</dbReference>
<evidence type="ECO:0000259" key="2">
    <source>
        <dbReference type="Pfam" id="PF13439"/>
    </source>
</evidence>
<sequence length="385" mass="42117">MDQLAPDTNLQPLPPVVIVCLSIRHGGVDVRVRQTALALAARGVDHRVVVIRDSVLHQSLSAAGVAIHPLDRGRGDPRIVRDILRLARQMGARIIDAHNTQSQYWAVAAAMLGRIPGRIATTHSVYSEDHQGALRQRFHESALVLARLAGFRFLAVSRSVENYLLGPMHVPPDRVTLSRNGMEPLGRDPGPIDVQAEAGWPADALVLTMIGRLDARKGHRFAIEALRQIVEAGERRARLFIAGAGREEQVLRDLVAQTGMADYVHFAGFRSDVPEILARTDLFLLPSLSEGLPYTVLEAARQGVPTLGSRLEGTEDVLTDGETTFFVPAGDVDALRQSLQALIDDPDRLRSVGAAARRHLETSMGVERMFGETFETYRRALATGN</sequence>
<accession>A0A918DEP5</accession>
<dbReference type="Gene3D" id="3.40.50.2000">
    <property type="entry name" value="Glycogen Phosphorylase B"/>
    <property type="match status" value="2"/>
</dbReference>
<evidence type="ECO:0000313" key="3">
    <source>
        <dbReference type="EMBL" id="GGO36187.1"/>
    </source>
</evidence>
<dbReference type="Pfam" id="PF00534">
    <property type="entry name" value="Glycos_transf_1"/>
    <property type="match status" value="1"/>
</dbReference>
<dbReference type="OrthoDB" id="3199616at2"/>
<name>A0A918DEP5_9RHOB</name>
<proteinExistence type="predicted"/>
<dbReference type="EMBL" id="BMLP01000007">
    <property type="protein sequence ID" value="GGO36187.1"/>
    <property type="molecule type" value="Genomic_DNA"/>
</dbReference>
<reference evidence="3 4" key="1">
    <citation type="journal article" date="2014" name="Int. J. Syst. Evol. Microbiol.">
        <title>Complete genome sequence of Corynebacterium casei LMG S-19264T (=DSM 44701T), isolated from a smear-ripened cheese.</title>
        <authorList>
            <consortium name="US DOE Joint Genome Institute (JGI-PGF)"/>
            <person name="Walter F."/>
            <person name="Albersmeier A."/>
            <person name="Kalinowski J."/>
            <person name="Ruckert C."/>
        </authorList>
    </citation>
    <scope>NUCLEOTIDE SEQUENCE [LARGE SCALE GENOMIC DNA]</scope>
    <source>
        <strain evidence="3 4">CGMCC 1.7029</strain>
    </source>
</reference>
<evidence type="ECO:0000259" key="1">
    <source>
        <dbReference type="Pfam" id="PF00534"/>
    </source>
</evidence>
<dbReference type="GO" id="GO:0016757">
    <property type="term" value="F:glycosyltransferase activity"/>
    <property type="evidence" value="ECO:0007669"/>
    <property type="project" value="InterPro"/>
</dbReference>
<dbReference type="PANTHER" id="PTHR12526:SF636">
    <property type="entry name" value="BLL3647 PROTEIN"/>
    <property type="match status" value="1"/>
</dbReference>
<dbReference type="InterPro" id="IPR001296">
    <property type="entry name" value="Glyco_trans_1"/>
</dbReference>
<feature type="domain" description="Glycosyltransferase subfamily 4-like N-terminal" evidence="2">
    <location>
        <begin position="26"/>
        <end position="182"/>
    </location>
</feature>
<organism evidence="3 4">
    <name type="scientific">Gemmobacter aquaticus</name>
    <dbReference type="NCBI Taxonomy" id="490185"/>
    <lineage>
        <taxon>Bacteria</taxon>
        <taxon>Pseudomonadati</taxon>
        <taxon>Pseudomonadota</taxon>
        <taxon>Alphaproteobacteria</taxon>
        <taxon>Rhodobacterales</taxon>
        <taxon>Paracoccaceae</taxon>
        <taxon>Gemmobacter</taxon>
    </lineage>
</organism>